<feature type="transmembrane region" description="Helical" evidence="1">
    <location>
        <begin position="320"/>
        <end position="342"/>
    </location>
</feature>
<feature type="transmembrane region" description="Helical" evidence="1">
    <location>
        <begin position="14"/>
        <end position="32"/>
    </location>
</feature>
<feature type="non-terminal residue" evidence="2">
    <location>
        <position position="1"/>
    </location>
</feature>
<dbReference type="AlphaFoldDB" id="A0A9Q9RXV2"/>
<reference evidence="2" key="1">
    <citation type="submission" date="2019-05" db="EMBL/GenBank/DDBJ databases">
        <authorList>
            <person name="Piombo E."/>
        </authorList>
    </citation>
    <scope>NUCLEOTIDE SEQUENCE</scope>
    <source>
        <strain evidence="2">C2S</strain>
    </source>
</reference>
<gene>
    <name evidence="2" type="ORF">C2S_11416</name>
</gene>
<keyword evidence="1" id="KW-0472">Membrane</keyword>
<name>A0A9Q9RXV2_FUSFU</name>
<evidence type="ECO:0000313" key="3">
    <source>
        <dbReference type="Proteomes" id="UP000760494"/>
    </source>
</evidence>
<dbReference type="EMBL" id="CABFJX010000398">
    <property type="protein sequence ID" value="VTT79699.1"/>
    <property type="molecule type" value="Genomic_DNA"/>
</dbReference>
<comment type="caution">
    <text evidence="2">The sequence shown here is derived from an EMBL/GenBank/DDBJ whole genome shotgun (WGS) entry which is preliminary data.</text>
</comment>
<evidence type="ECO:0000256" key="1">
    <source>
        <dbReference type="SAM" id="Phobius"/>
    </source>
</evidence>
<protein>
    <submittedName>
        <fullName evidence="2">Uncharacterized protein</fullName>
    </submittedName>
</protein>
<sequence>PLCLPAEVLVLSDVLFMTAYLEISSMLSMVLLSRQLIMPPVTGHCLVPIHGHILTQDGGHDGEYGVVQLLALRSIAAQVIVYLLGGVPDNGCADMQDQDPSREVIVDLVPLLAKFLSLVELRPRLVIWLMSKGNRVGMVFGVESLVHLAVHLSALKNRAIKLLHGQTALNSQQKGDEHGLLYIDAGGPLIERGQAIYCILSMDVSGSMSGKAIMNFPSMLTAYNHMIKLVTWTEGATLLQSTGLHDSAVANEMTIPFSYGLMPQSMDRIEVDTAMISPLATSQCRYLCETLLRPHNICNIALMTLFLIPSRAVFGFSLSTLLLILLIFDFLLILITLVYIILSSIRSLGPSSDTYATKLTLTTQRRFLKFKSAPIDTIAKGLIENILRDLEPARGSLRRAAVGHSLEVDYITELVAEVVRVPTSGYSSFLDRGLVQDPDRKCRDTIRLGTYDPLYGFVQAVGLFRCPVLVSVEERAQVSYEAQDALSQSYQAVTKISLKAVGMISKMRPNDLRDTNAPMSSPMRLSPADFGPHGQDIILWGPSDSNSTCPLAHDKHWTYRCSGLAWVCWARAWTCQC</sequence>
<keyword evidence="1" id="KW-1133">Transmembrane helix</keyword>
<organism evidence="2 3">
    <name type="scientific">Fusarium fujikuroi</name>
    <name type="common">Bakanae and foot rot disease fungus</name>
    <name type="synonym">Gibberella fujikuroi</name>
    <dbReference type="NCBI Taxonomy" id="5127"/>
    <lineage>
        <taxon>Eukaryota</taxon>
        <taxon>Fungi</taxon>
        <taxon>Dikarya</taxon>
        <taxon>Ascomycota</taxon>
        <taxon>Pezizomycotina</taxon>
        <taxon>Sordariomycetes</taxon>
        <taxon>Hypocreomycetidae</taxon>
        <taxon>Hypocreales</taxon>
        <taxon>Nectriaceae</taxon>
        <taxon>Fusarium</taxon>
        <taxon>Fusarium fujikuroi species complex</taxon>
    </lineage>
</organism>
<accession>A0A9Q9RXV2</accession>
<dbReference type="Proteomes" id="UP000760494">
    <property type="component" value="Unassembled WGS sequence"/>
</dbReference>
<keyword evidence="1" id="KW-0812">Transmembrane</keyword>
<proteinExistence type="predicted"/>
<evidence type="ECO:0000313" key="2">
    <source>
        <dbReference type="EMBL" id="VTT79699.1"/>
    </source>
</evidence>